<evidence type="ECO:0000313" key="3">
    <source>
        <dbReference type="EMBL" id="KAB7133058.1"/>
    </source>
</evidence>
<evidence type="ECO:0000313" key="11">
    <source>
        <dbReference type="Proteomes" id="UP000478746"/>
    </source>
</evidence>
<evidence type="ECO:0000313" key="4">
    <source>
        <dbReference type="EMBL" id="KAB7235229.1"/>
    </source>
</evidence>
<reference evidence="9 10" key="2">
    <citation type="journal article" date="2019" name="Nat. Med.">
        <title>A library of human gut bacterial isolates paired with longitudinal multiomics data enables mechanistic microbiome research.</title>
        <authorList>
            <person name="Poyet M."/>
            <person name="Groussin M."/>
            <person name="Gibbons S.M."/>
            <person name="Avila-Pacheco J."/>
            <person name="Jiang X."/>
            <person name="Kearney S.M."/>
            <person name="Perrotta A.R."/>
            <person name="Berdy B."/>
            <person name="Zhao S."/>
            <person name="Lieberman T.D."/>
            <person name="Swanson P.K."/>
            <person name="Smith M."/>
            <person name="Roesemann S."/>
            <person name="Alexander J.E."/>
            <person name="Rich S.A."/>
            <person name="Livny J."/>
            <person name="Vlamakis H."/>
            <person name="Clish C."/>
            <person name="Bullock K."/>
            <person name="Deik A."/>
            <person name="Scott J."/>
            <person name="Pierce K.A."/>
            <person name="Xavier R.J."/>
            <person name="Alm E.J."/>
        </authorList>
    </citation>
    <scope>NUCLEOTIDE SEQUENCE [LARGE SCALE GENOMIC DNA]</scope>
    <source>
        <strain evidence="4 9">BIOML-A118</strain>
        <strain evidence="3 10">BIOML-A166</strain>
        <strain evidence="2 11">BIOML-A320</strain>
    </source>
</reference>
<name>A0A151C7N1_BIFLN</name>
<evidence type="ECO:0000313" key="9">
    <source>
        <dbReference type="Proteomes" id="UP000460333"/>
    </source>
</evidence>
<evidence type="ECO:0000313" key="5">
    <source>
        <dbReference type="EMBL" id="RGL52048.1"/>
    </source>
</evidence>
<dbReference type="Proteomes" id="UP000460333">
    <property type="component" value="Unassembled WGS sequence"/>
</dbReference>
<dbReference type="Proteomes" id="UP000261288">
    <property type="component" value="Unassembled WGS sequence"/>
</dbReference>
<dbReference type="AlphaFoldDB" id="A0A151C7N1"/>
<evidence type="ECO:0000313" key="10">
    <source>
        <dbReference type="Proteomes" id="UP000461165"/>
    </source>
</evidence>
<protein>
    <submittedName>
        <fullName evidence="2">Uncharacterized protein</fullName>
    </submittedName>
</protein>
<reference evidence="7 8" key="1">
    <citation type="submission" date="2018-08" db="EMBL/GenBank/DDBJ databases">
        <title>A genome reference for cultivated species of the human gut microbiota.</title>
        <authorList>
            <person name="Zou Y."/>
            <person name="Xue W."/>
            <person name="Luo G."/>
        </authorList>
    </citation>
    <scope>NUCLEOTIDE SEQUENCE [LARGE SCALE GENOMIC DNA]</scope>
    <source>
        <strain evidence="6 8">AF11-12</strain>
        <strain evidence="5 7">TF06-45A</strain>
    </source>
</reference>
<sequence>MSRFVKIARNREPGQRILSRFARQTVDMWTGTSQWHGDTADALNCTVSRTVSSLFHSHNEQNHMTFVRHRHINRPSPLLWRFPVWQQDRRASSGESRRRLGWKRTFTSQSPAIQDWPTARPNMTSRVRDLSGRPGRETAHGAVSLIGSSRSTR</sequence>
<dbReference type="EMBL" id="WEAY01000019">
    <property type="protein sequence ID" value="KAB6836823.1"/>
    <property type="molecule type" value="Genomic_DNA"/>
</dbReference>
<evidence type="ECO:0000313" key="8">
    <source>
        <dbReference type="Proteomes" id="UP000265775"/>
    </source>
</evidence>
<feature type="compositionally biased region" description="Basic and acidic residues" evidence="1">
    <location>
        <begin position="126"/>
        <end position="139"/>
    </location>
</feature>
<evidence type="ECO:0000313" key="2">
    <source>
        <dbReference type="EMBL" id="KAB6836823.1"/>
    </source>
</evidence>
<dbReference type="Proteomes" id="UP000478746">
    <property type="component" value="Unassembled WGS sequence"/>
</dbReference>
<accession>A0A151C7N1</accession>
<dbReference type="Proteomes" id="UP000265775">
    <property type="component" value="Unassembled WGS sequence"/>
</dbReference>
<feature type="region of interest" description="Disordered" evidence="1">
    <location>
        <begin position="126"/>
        <end position="153"/>
    </location>
</feature>
<evidence type="ECO:0000313" key="7">
    <source>
        <dbReference type="Proteomes" id="UP000261288"/>
    </source>
</evidence>
<organism evidence="2 11">
    <name type="scientific">Bifidobacterium longum</name>
    <dbReference type="NCBI Taxonomy" id="216816"/>
    <lineage>
        <taxon>Bacteria</taxon>
        <taxon>Bacillati</taxon>
        <taxon>Actinomycetota</taxon>
        <taxon>Actinomycetes</taxon>
        <taxon>Bifidobacteriales</taxon>
        <taxon>Bifidobacteriaceae</taxon>
        <taxon>Bifidobacterium</taxon>
    </lineage>
</organism>
<dbReference type="EMBL" id="WDVF01000020">
    <property type="protein sequence ID" value="KAB7133058.1"/>
    <property type="molecule type" value="Genomic_DNA"/>
</dbReference>
<comment type="caution">
    <text evidence="2">The sequence shown here is derived from an EMBL/GenBank/DDBJ whole genome shotgun (WGS) entry which is preliminary data.</text>
</comment>
<dbReference type="EMBL" id="QSAR01000007">
    <property type="protein sequence ID" value="RGW64079.1"/>
    <property type="molecule type" value="Genomic_DNA"/>
</dbReference>
<dbReference type="Proteomes" id="UP000461165">
    <property type="component" value="Unassembled WGS sequence"/>
</dbReference>
<gene>
    <name evidence="6" type="ORF">DWV59_07020</name>
    <name evidence="5" type="ORF">DXC63_02950</name>
    <name evidence="4" type="ORF">GBC43_07280</name>
    <name evidence="3" type="ORF">GBC97_09455</name>
    <name evidence="2" type="ORF">GBK08_09340</name>
</gene>
<dbReference type="EMBL" id="QSRZ01000002">
    <property type="protein sequence ID" value="RGL52048.1"/>
    <property type="molecule type" value="Genomic_DNA"/>
</dbReference>
<evidence type="ECO:0000313" key="6">
    <source>
        <dbReference type="EMBL" id="RGW64079.1"/>
    </source>
</evidence>
<proteinExistence type="predicted"/>
<dbReference type="EMBL" id="WDTJ01000009">
    <property type="protein sequence ID" value="KAB7235229.1"/>
    <property type="molecule type" value="Genomic_DNA"/>
</dbReference>
<evidence type="ECO:0000256" key="1">
    <source>
        <dbReference type="SAM" id="MobiDB-lite"/>
    </source>
</evidence>